<dbReference type="GO" id="GO:0046872">
    <property type="term" value="F:metal ion binding"/>
    <property type="evidence" value="ECO:0007669"/>
    <property type="project" value="UniProtKB-KW"/>
</dbReference>
<evidence type="ECO:0000256" key="3">
    <source>
        <dbReference type="ARBA" id="ARBA00022485"/>
    </source>
</evidence>
<sequence>MELDGNIIVFIRLEGESPVTVFKEDESQVSNVRVLPVSSSSNLQEVVAEHLGEHDVLDGIVAFNEDVNALASDLGVLTPHIKAGGTLHLYVADVDDESKNSVLMGLMIAGFVEAEADAEISGYPGLPTARRFTSKKPAFESGSSAAIPLNSNGTKTAQPLKKWKVVSDDFDGEDDDDVIDEDTLLDDTDEVLQAAKDDCEVGKDGKRRACKNCTCGRKDEEDKPVVSDAELTQMVSSCGNCFKGDAFRCGSCPFLGKPAFKPGMEKVMLNLDDADDI</sequence>
<feature type="binding site" evidence="9">
    <location>
        <position position="210"/>
    </location>
    <ligand>
        <name>[2Fe-2S] cluster</name>
        <dbReference type="ChEBI" id="CHEBI:190135"/>
    </ligand>
</feature>
<dbReference type="GO" id="GO:0051539">
    <property type="term" value="F:4 iron, 4 sulfur cluster binding"/>
    <property type="evidence" value="ECO:0007669"/>
    <property type="project" value="UniProtKB-KW"/>
</dbReference>
<keyword evidence="5 9" id="KW-0479">Metal-binding</keyword>
<feature type="region of interest" description="Fe-S binding site B" evidence="9">
    <location>
        <begin position="238"/>
        <end position="252"/>
    </location>
</feature>
<comment type="function">
    <text evidence="9">Component of the cytosolic iron-sulfur (Fe-S) protein assembly (CIA) machinery. Required for the maturation of extramitochondrial Fe-S proteins. Part of an electron transfer chain functioning in an early step of cytosolic Fe-S biogenesis, facilitating the de novo assembly of a [4Fe-4S] cluster on the cytosolic Fe-S scaffold complex. Electrons are transferred from NADPH via a FAD- and FMN-containing diflavin oxidoreductase. Together with the diflavin oxidoreductase, also required for the assembly of the diferric tyrosyl radical cofactor of ribonucleotide reductase (RNR), probably by providing electrons for reduction during radical cofactor maturation in the catalytic small subunit.</text>
</comment>
<evidence type="ECO:0000256" key="9">
    <source>
        <dbReference type="HAMAP-Rule" id="MF_03115"/>
    </source>
</evidence>
<evidence type="ECO:0000313" key="11">
    <source>
        <dbReference type="EMBL" id="TMW58345.1"/>
    </source>
</evidence>
<keyword evidence="3 9" id="KW-0004">4Fe-4S</keyword>
<keyword evidence="7 9" id="KW-0411">Iron-sulfur</keyword>
<dbReference type="Pfam" id="PF05093">
    <property type="entry name" value="CIAPIN1"/>
    <property type="match status" value="1"/>
</dbReference>
<dbReference type="PANTHER" id="PTHR13273:SF14">
    <property type="entry name" value="ANAMORSIN"/>
    <property type="match status" value="1"/>
</dbReference>
<name>A0A8K1C8D4_PYTOL</name>
<evidence type="ECO:0000256" key="4">
    <source>
        <dbReference type="ARBA" id="ARBA00022490"/>
    </source>
</evidence>
<comment type="subcellular location">
    <subcellularLocation>
        <location evidence="9">Cytoplasm</location>
    </subcellularLocation>
    <subcellularLocation>
        <location evidence="9">Mitochondrion intermembrane space</location>
    </subcellularLocation>
</comment>
<dbReference type="GO" id="GO:0009055">
    <property type="term" value="F:electron transfer activity"/>
    <property type="evidence" value="ECO:0007669"/>
    <property type="project" value="UniProtKB-UniRule"/>
</dbReference>
<dbReference type="GO" id="GO:0005758">
    <property type="term" value="C:mitochondrial intermembrane space"/>
    <property type="evidence" value="ECO:0007669"/>
    <property type="project" value="UniProtKB-SubCell"/>
</dbReference>
<feature type="short sequence motif" description="Cx2C motif 1" evidence="9">
    <location>
        <begin position="238"/>
        <end position="241"/>
    </location>
</feature>
<feature type="binding site" evidence="9">
    <location>
        <position position="215"/>
    </location>
    <ligand>
        <name>[2Fe-2S] cluster</name>
        <dbReference type="ChEBI" id="CHEBI:190135"/>
    </ligand>
</feature>
<feature type="domain" description="Anamorsin C-terminal" evidence="10">
    <location>
        <begin position="228"/>
        <end position="264"/>
    </location>
</feature>
<feature type="binding site" evidence="9">
    <location>
        <position position="249"/>
    </location>
    <ligand>
        <name>[4Fe-4S] cluster</name>
        <dbReference type="ChEBI" id="CHEBI:49883"/>
    </ligand>
</feature>
<dbReference type="InterPro" id="IPR007785">
    <property type="entry name" value="Anamorsin"/>
</dbReference>
<evidence type="ECO:0000256" key="8">
    <source>
        <dbReference type="ARBA" id="ARBA00023128"/>
    </source>
</evidence>
<keyword evidence="12" id="KW-1185">Reference proteome</keyword>
<dbReference type="HAMAP" id="MF_03115">
    <property type="entry name" value="Anamorsin"/>
    <property type="match status" value="1"/>
</dbReference>
<evidence type="ECO:0000313" key="12">
    <source>
        <dbReference type="Proteomes" id="UP000794436"/>
    </source>
</evidence>
<feature type="region of interest" description="Fe-S binding site A" evidence="9">
    <location>
        <begin position="199"/>
        <end position="215"/>
    </location>
</feature>
<dbReference type="Proteomes" id="UP000794436">
    <property type="component" value="Unassembled WGS sequence"/>
</dbReference>
<dbReference type="GO" id="GO:0016226">
    <property type="term" value="P:iron-sulfur cluster assembly"/>
    <property type="evidence" value="ECO:0007669"/>
    <property type="project" value="UniProtKB-UniRule"/>
</dbReference>
<dbReference type="InterPro" id="IPR046408">
    <property type="entry name" value="CIAPIN1"/>
</dbReference>
<accession>A0A8K1C8D4</accession>
<dbReference type="PANTHER" id="PTHR13273">
    <property type="entry name" value="ANAMORSIN"/>
    <property type="match status" value="1"/>
</dbReference>
<feature type="binding site" evidence="9">
    <location>
        <position position="238"/>
    </location>
    <ligand>
        <name>[4Fe-4S] cluster</name>
        <dbReference type="ChEBI" id="CHEBI:49883"/>
    </ligand>
</feature>
<proteinExistence type="inferred from homology"/>
<feature type="binding site" evidence="9">
    <location>
        <position position="252"/>
    </location>
    <ligand>
        <name>[4Fe-4S] cluster</name>
        <dbReference type="ChEBI" id="CHEBI:49883"/>
    </ligand>
</feature>
<comment type="caution">
    <text evidence="9">Lacks conserved residue(s) required for the propagation of feature annotation.</text>
</comment>
<comment type="similarity">
    <text evidence="2 9">Belongs to the anamorsin family.</text>
</comment>
<dbReference type="EMBL" id="SPLM01000111">
    <property type="protein sequence ID" value="TMW58345.1"/>
    <property type="molecule type" value="Genomic_DNA"/>
</dbReference>
<dbReference type="GO" id="GO:0051537">
    <property type="term" value="F:2 iron, 2 sulfur cluster binding"/>
    <property type="evidence" value="ECO:0007669"/>
    <property type="project" value="UniProtKB-UniRule"/>
</dbReference>
<feature type="binding site" evidence="9">
    <location>
        <position position="241"/>
    </location>
    <ligand>
        <name>[4Fe-4S] cluster</name>
        <dbReference type="ChEBI" id="CHEBI:49883"/>
    </ligand>
</feature>
<feature type="binding site" evidence="9">
    <location>
        <position position="199"/>
    </location>
    <ligand>
        <name>[2Fe-2S] cluster</name>
        <dbReference type="ChEBI" id="CHEBI:190135"/>
    </ligand>
</feature>
<evidence type="ECO:0000256" key="1">
    <source>
        <dbReference type="ARBA" id="ARBA00001966"/>
    </source>
</evidence>
<comment type="cofactor">
    <cofactor evidence="1 9">
        <name>[4Fe-4S] cluster</name>
        <dbReference type="ChEBI" id="CHEBI:49883"/>
    </cofactor>
</comment>
<evidence type="ECO:0000259" key="10">
    <source>
        <dbReference type="Pfam" id="PF05093"/>
    </source>
</evidence>
<keyword evidence="4 9" id="KW-0963">Cytoplasm</keyword>
<keyword evidence="6 9" id="KW-0408">Iron</keyword>
<reference evidence="11" key="1">
    <citation type="submission" date="2019-03" db="EMBL/GenBank/DDBJ databases">
        <title>Long read genome sequence of the mycoparasitic Pythium oligandrum ATCC 38472 isolated from sugarbeet rhizosphere.</title>
        <authorList>
            <person name="Gaulin E."/>
        </authorList>
    </citation>
    <scope>NUCLEOTIDE SEQUENCE</scope>
    <source>
        <strain evidence="11">ATCC 38472_TT</strain>
    </source>
</reference>
<gene>
    <name evidence="11" type="ORF">Poli38472_009904</name>
</gene>
<comment type="subunit">
    <text evidence="9">Monomer.</text>
</comment>
<comment type="domain">
    <text evidence="9">The N-terminal domain has structural similarity with S-adenosyl-L-methionine-dependent methyltransferases, but does not bind S-adenosyl-L-methionine. It is required for correct assembly of the 2 Fe-S clusters.</text>
</comment>
<feature type="binding site" evidence="9">
    <location>
        <position position="213"/>
    </location>
    <ligand>
        <name>[2Fe-2S] cluster</name>
        <dbReference type="ChEBI" id="CHEBI:190135"/>
    </ligand>
</feature>
<protein>
    <recommendedName>
        <fullName evidence="9">Anamorsin homolog</fullName>
    </recommendedName>
    <alternativeName>
        <fullName evidence="9">Fe-S cluster assembly protein DRE2 homolog</fullName>
    </alternativeName>
</protein>
<keyword evidence="8 9" id="KW-0496">Mitochondrion</keyword>
<comment type="domain">
    <text evidence="9">The C-terminal domain binds 2 Fe-S clusters but is otherwise mostly in an intrinsically disordered conformation.</text>
</comment>
<comment type="caution">
    <text evidence="11">The sequence shown here is derived from an EMBL/GenBank/DDBJ whole genome shotgun (WGS) entry which is preliminary data.</text>
</comment>
<evidence type="ECO:0000256" key="7">
    <source>
        <dbReference type="ARBA" id="ARBA00023014"/>
    </source>
</evidence>
<dbReference type="AlphaFoldDB" id="A0A8K1C8D4"/>
<feature type="short sequence motif" description="Cx2C motif 2" evidence="9">
    <location>
        <begin position="249"/>
        <end position="252"/>
    </location>
</feature>
<comment type="cofactor">
    <cofactor evidence="9">
        <name>[2Fe-2S] cluster</name>
        <dbReference type="ChEBI" id="CHEBI:190135"/>
    </cofactor>
</comment>
<comment type="domain">
    <text evidence="9">The twin Cx2C motifs are involved in the recognition by the mitochondrial MIA40-ERV1 disulfide relay system. The formation of 2 disulfide bonds in the Cx2C motifs through dithiol/disulfide exchange reactions effectively traps the protein in the mitochondrial intermembrane space.</text>
</comment>
<dbReference type="OrthoDB" id="311633at2759"/>
<evidence type="ECO:0000256" key="6">
    <source>
        <dbReference type="ARBA" id="ARBA00023004"/>
    </source>
</evidence>
<keyword evidence="9" id="KW-0001">2Fe-2S</keyword>
<organism evidence="11 12">
    <name type="scientific">Pythium oligandrum</name>
    <name type="common">Mycoparasitic fungus</name>
    <dbReference type="NCBI Taxonomy" id="41045"/>
    <lineage>
        <taxon>Eukaryota</taxon>
        <taxon>Sar</taxon>
        <taxon>Stramenopiles</taxon>
        <taxon>Oomycota</taxon>
        <taxon>Peronosporomycetes</taxon>
        <taxon>Pythiales</taxon>
        <taxon>Pythiaceae</taxon>
        <taxon>Pythium</taxon>
    </lineage>
</organism>
<evidence type="ECO:0000256" key="5">
    <source>
        <dbReference type="ARBA" id="ARBA00022723"/>
    </source>
</evidence>
<evidence type="ECO:0000256" key="2">
    <source>
        <dbReference type="ARBA" id="ARBA00008169"/>
    </source>
</evidence>